<keyword evidence="7" id="KW-0274">FAD</keyword>
<evidence type="ECO:0000256" key="1">
    <source>
        <dbReference type="ARBA" id="ARBA00001946"/>
    </source>
</evidence>
<evidence type="ECO:0000256" key="2">
    <source>
        <dbReference type="ARBA" id="ARBA00011955"/>
    </source>
</evidence>
<dbReference type="EC" id="2.7.1.180" evidence="2"/>
<sequence>MRRLVLFLFFVLVSVFLFFNKNNINKNEIYITGTTMGPIVYNIKYVSKDILINKSDIDSLLILFNNIFSTYQQTSYISTLNKSKSMEIVNPLFYNLLKESKKIYEATEGAFDPTVGPLVNAWGFGPLKKKNIPSKEEIDSIIKLVGFDKLYFDETIITKNHKNSYIDFSSIAKGYAVDFIAKYFNDNNVKNYFIDIGGEVKCNGINSSGKIWNIGIENPFLENSSRKLIASIPLKNLSLATSGNYRNYYLNNDSIIVHTINPKTGYPTESNMLSASVFSKDCFTSDAYATAFMVLDFNKAKEISKKIDEINVFLVYKDSLGNINTYVSPNLSDLIDIKK</sequence>
<evidence type="ECO:0000256" key="5">
    <source>
        <dbReference type="ARBA" id="ARBA00022679"/>
    </source>
</evidence>
<dbReference type="InterPro" id="IPR024932">
    <property type="entry name" value="ApbE"/>
</dbReference>
<dbReference type="SUPFAM" id="SSF143631">
    <property type="entry name" value="ApbE-like"/>
    <property type="match status" value="1"/>
</dbReference>
<dbReference type="EMBL" id="UINC01001471">
    <property type="protein sequence ID" value="SUZ81545.1"/>
    <property type="molecule type" value="Genomic_DNA"/>
</dbReference>
<keyword evidence="4" id="KW-0285">Flavoprotein</keyword>
<evidence type="ECO:0000256" key="3">
    <source>
        <dbReference type="ARBA" id="ARBA00016337"/>
    </source>
</evidence>
<organism evidence="11">
    <name type="scientific">marine metagenome</name>
    <dbReference type="NCBI Taxonomy" id="408172"/>
    <lineage>
        <taxon>unclassified sequences</taxon>
        <taxon>metagenomes</taxon>
        <taxon>ecological metagenomes</taxon>
    </lineage>
</organism>
<dbReference type="GO" id="GO:0016740">
    <property type="term" value="F:transferase activity"/>
    <property type="evidence" value="ECO:0007669"/>
    <property type="project" value="UniProtKB-KW"/>
</dbReference>
<evidence type="ECO:0000256" key="7">
    <source>
        <dbReference type="ARBA" id="ARBA00022827"/>
    </source>
</evidence>
<comment type="catalytic activity">
    <reaction evidence="10">
        <text>L-threonyl-[protein] + FAD = FMN-L-threonyl-[protein] + AMP + H(+)</text>
        <dbReference type="Rhea" id="RHEA:36847"/>
        <dbReference type="Rhea" id="RHEA-COMP:11060"/>
        <dbReference type="Rhea" id="RHEA-COMP:11061"/>
        <dbReference type="ChEBI" id="CHEBI:15378"/>
        <dbReference type="ChEBI" id="CHEBI:30013"/>
        <dbReference type="ChEBI" id="CHEBI:57692"/>
        <dbReference type="ChEBI" id="CHEBI:74257"/>
        <dbReference type="ChEBI" id="CHEBI:456215"/>
        <dbReference type="EC" id="2.7.1.180"/>
    </reaction>
</comment>
<reference evidence="11" key="1">
    <citation type="submission" date="2018-05" db="EMBL/GenBank/DDBJ databases">
        <authorList>
            <person name="Lanie J.A."/>
            <person name="Ng W.-L."/>
            <person name="Kazmierczak K.M."/>
            <person name="Andrzejewski T.M."/>
            <person name="Davidsen T.M."/>
            <person name="Wayne K.J."/>
            <person name="Tettelin H."/>
            <person name="Glass J.I."/>
            <person name="Rusch D."/>
            <person name="Podicherti R."/>
            <person name="Tsui H.-C.T."/>
            <person name="Winkler M.E."/>
        </authorList>
    </citation>
    <scope>NUCLEOTIDE SEQUENCE</scope>
</reference>
<evidence type="ECO:0000256" key="10">
    <source>
        <dbReference type="ARBA" id="ARBA00048540"/>
    </source>
</evidence>
<evidence type="ECO:0000256" key="4">
    <source>
        <dbReference type="ARBA" id="ARBA00022630"/>
    </source>
</evidence>
<dbReference type="PIRSF" id="PIRSF006268">
    <property type="entry name" value="ApbE"/>
    <property type="match status" value="1"/>
</dbReference>
<evidence type="ECO:0000256" key="8">
    <source>
        <dbReference type="ARBA" id="ARBA00022842"/>
    </source>
</evidence>
<keyword evidence="5" id="KW-0808">Transferase</keyword>
<dbReference type="PANTHER" id="PTHR30040:SF2">
    <property type="entry name" value="FAD:PROTEIN FMN TRANSFERASE"/>
    <property type="match status" value="1"/>
</dbReference>
<accession>A0A381QQB5</accession>
<dbReference type="Pfam" id="PF02424">
    <property type="entry name" value="ApbE"/>
    <property type="match status" value="1"/>
</dbReference>
<evidence type="ECO:0000256" key="9">
    <source>
        <dbReference type="ARBA" id="ARBA00031306"/>
    </source>
</evidence>
<keyword evidence="8" id="KW-0460">Magnesium</keyword>
<comment type="cofactor">
    <cofactor evidence="1">
        <name>Mg(2+)</name>
        <dbReference type="ChEBI" id="CHEBI:18420"/>
    </cofactor>
</comment>
<dbReference type="AlphaFoldDB" id="A0A381QQB5"/>
<dbReference type="PANTHER" id="PTHR30040">
    <property type="entry name" value="THIAMINE BIOSYNTHESIS LIPOPROTEIN APBE"/>
    <property type="match status" value="1"/>
</dbReference>
<dbReference type="GO" id="GO:0046872">
    <property type="term" value="F:metal ion binding"/>
    <property type="evidence" value="ECO:0007669"/>
    <property type="project" value="UniProtKB-KW"/>
</dbReference>
<keyword evidence="6" id="KW-0479">Metal-binding</keyword>
<proteinExistence type="predicted"/>
<evidence type="ECO:0000256" key="6">
    <source>
        <dbReference type="ARBA" id="ARBA00022723"/>
    </source>
</evidence>
<gene>
    <name evidence="11" type="ORF">METZ01_LOCUS34399</name>
</gene>
<dbReference type="Gene3D" id="3.10.520.10">
    <property type="entry name" value="ApbE-like domains"/>
    <property type="match status" value="1"/>
</dbReference>
<name>A0A381QQB5_9ZZZZ</name>
<protein>
    <recommendedName>
        <fullName evidence="3">FAD:protein FMN transferase</fullName>
        <ecNumber evidence="2">2.7.1.180</ecNumber>
    </recommendedName>
    <alternativeName>
        <fullName evidence="9">Flavin transferase</fullName>
    </alternativeName>
</protein>
<evidence type="ECO:0000313" key="11">
    <source>
        <dbReference type="EMBL" id="SUZ81545.1"/>
    </source>
</evidence>
<dbReference type="InterPro" id="IPR003374">
    <property type="entry name" value="ApbE-like_sf"/>
</dbReference>